<proteinExistence type="predicted"/>
<feature type="compositionally biased region" description="Basic and acidic residues" evidence="1">
    <location>
        <begin position="117"/>
        <end position="137"/>
    </location>
</feature>
<name>A0A7J5YL74_DISMA</name>
<dbReference type="Proteomes" id="UP000518266">
    <property type="component" value="Unassembled WGS sequence"/>
</dbReference>
<accession>A0A7J5YL74</accession>
<evidence type="ECO:0000313" key="3">
    <source>
        <dbReference type="Proteomes" id="UP000518266"/>
    </source>
</evidence>
<protein>
    <submittedName>
        <fullName evidence="2">Uncharacterized protein</fullName>
    </submittedName>
</protein>
<evidence type="ECO:0000256" key="1">
    <source>
        <dbReference type="SAM" id="MobiDB-lite"/>
    </source>
</evidence>
<feature type="region of interest" description="Disordered" evidence="1">
    <location>
        <begin position="117"/>
        <end position="246"/>
    </location>
</feature>
<evidence type="ECO:0000313" key="2">
    <source>
        <dbReference type="EMBL" id="KAF3849489.1"/>
    </source>
</evidence>
<feature type="region of interest" description="Disordered" evidence="1">
    <location>
        <begin position="1"/>
        <end position="23"/>
    </location>
</feature>
<comment type="caution">
    <text evidence="2">The sequence shown here is derived from an EMBL/GenBank/DDBJ whole genome shotgun (WGS) entry which is preliminary data.</text>
</comment>
<organism evidence="2 3">
    <name type="scientific">Dissostichus mawsoni</name>
    <name type="common">Antarctic cod</name>
    <dbReference type="NCBI Taxonomy" id="36200"/>
    <lineage>
        <taxon>Eukaryota</taxon>
        <taxon>Metazoa</taxon>
        <taxon>Chordata</taxon>
        <taxon>Craniata</taxon>
        <taxon>Vertebrata</taxon>
        <taxon>Euteleostomi</taxon>
        <taxon>Actinopterygii</taxon>
        <taxon>Neopterygii</taxon>
        <taxon>Teleostei</taxon>
        <taxon>Neoteleostei</taxon>
        <taxon>Acanthomorphata</taxon>
        <taxon>Eupercaria</taxon>
        <taxon>Perciformes</taxon>
        <taxon>Notothenioidei</taxon>
        <taxon>Nototheniidae</taxon>
        <taxon>Dissostichus</taxon>
    </lineage>
</organism>
<feature type="compositionally biased region" description="Basic and acidic residues" evidence="1">
    <location>
        <begin position="194"/>
        <end position="215"/>
    </location>
</feature>
<keyword evidence="3" id="KW-1185">Reference proteome</keyword>
<gene>
    <name evidence="2" type="ORF">F7725_019208</name>
</gene>
<reference evidence="2 3" key="1">
    <citation type="submission" date="2020-03" db="EMBL/GenBank/DDBJ databases">
        <title>Dissostichus mawsoni Genome sequencing and assembly.</title>
        <authorList>
            <person name="Park H."/>
        </authorList>
    </citation>
    <scope>NUCLEOTIDE SEQUENCE [LARGE SCALE GENOMIC DNA]</scope>
    <source>
        <strain evidence="2">DM0001</strain>
        <tissue evidence="2">Muscle</tissue>
    </source>
</reference>
<feature type="compositionally biased region" description="Basic and acidic residues" evidence="1">
    <location>
        <begin position="147"/>
        <end position="187"/>
    </location>
</feature>
<sequence length="334" mass="40111">MFKQWQTRGLIPADDQPGPTEAHRTAVVEYENAEYLQQQEAWVKAGQPPWYGPAKSAMKKAEKRKAIVTSLLIHLTYTSQGLTNSIHVAPNVKELGYKLEEELNRRMEELSRRMEELRRQEHEERKRWEKEQEEKNYRTGYSPETTHSTEERRQADEAHNDIMTERKRTEEEYQERMVQRRQEDERFQVMMADRQQRQRREQEEQRTQRWEESQRTRTNYSPDKDYSKGPTNEDDNDRAHSVTSKHSVYRNLQPQAPQYLQQQTPVYLPTQVQHKHHSIFNSKHLCIFLPKYIFNSKHLCIFLPKYSRKHRYTPHTAATKGTMERKATIKRKKG</sequence>
<dbReference type="AlphaFoldDB" id="A0A7J5YL74"/>
<dbReference type="EMBL" id="JAAKFY010000011">
    <property type="protein sequence ID" value="KAF3849489.1"/>
    <property type="molecule type" value="Genomic_DNA"/>
</dbReference>